<organism evidence="1 2">
    <name type="scientific">Lentzea flava</name>
    <dbReference type="NCBI Taxonomy" id="103732"/>
    <lineage>
        <taxon>Bacteria</taxon>
        <taxon>Bacillati</taxon>
        <taxon>Actinomycetota</taxon>
        <taxon>Actinomycetes</taxon>
        <taxon>Pseudonocardiales</taxon>
        <taxon>Pseudonocardiaceae</taxon>
        <taxon>Lentzea</taxon>
    </lineage>
</organism>
<name>A0ABQ2UA64_9PSEU</name>
<protein>
    <recommendedName>
        <fullName evidence="3">Transcriptional regulator</fullName>
    </recommendedName>
</protein>
<evidence type="ECO:0000313" key="1">
    <source>
        <dbReference type="EMBL" id="GGU15050.1"/>
    </source>
</evidence>
<evidence type="ECO:0000313" key="2">
    <source>
        <dbReference type="Proteomes" id="UP000649573"/>
    </source>
</evidence>
<reference evidence="2" key="1">
    <citation type="journal article" date="2019" name="Int. J. Syst. Evol. Microbiol.">
        <title>The Global Catalogue of Microorganisms (GCM) 10K type strain sequencing project: providing services to taxonomists for standard genome sequencing and annotation.</title>
        <authorList>
            <consortium name="The Broad Institute Genomics Platform"/>
            <consortium name="The Broad Institute Genome Sequencing Center for Infectious Disease"/>
            <person name="Wu L."/>
            <person name="Ma J."/>
        </authorList>
    </citation>
    <scope>NUCLEOTIDE SEQUENCE [LARGE SCALE GENOMIC DNA]</scope>
    <source>
        <strain evidence="2">JCM 3296</strain>
    </source>
</reference>
<dbReference type="Proteomes" id="UP000649573">
    <property type="component" value="Unassembled WGS sequence"/>
</dbReference>
<dbReference type="RefSeq" id="WP_229812155.1">
    <property type="nucleotide sequence ID" value="NZ_BMRE01000001.1"/>
</dbReference>
<comment type="caution">
    <text evidence="1">The sequence shown here is derived from an EMBL/GenBank/DDBJ whole genome shotgun (WGS) entry which is preliminary data.</text>
</comment>
<dbReference type="EMBL" id="BMRE01000001">
    <property type="protein sequence ID" value="GGU15050.1"/>
    <property type="molecule type" value="Genomic_DNA"/>
</dbReference>
<keyword evidence="2" id="KW-1185">Reference proteome</keyword>
<evidence type="ECO:0008006" key="3">
    <source>
        <dbReference type="Google" id="ProtNLM"/>
    </source>
</evidence>
<gene>
    <name evidence="1" type="ORF">GCM10010178_03190</name>
</gene>
<accession>A0ABQ2UA64</accession>
<sequence length="528" mass="58412">MGRSTPEKAAPQFRTLLEQLIRGRRLTLQEFVDYAEEFAREHGEPGTISVRHLQRLIAGRMPNGGPLGPVQPVTARLLERIFGVSVDELLGAPRSSAEDEPRRWPREESELAVALNWLDARTGWLPGTSRSKVRARLAELDQGRFLDVGARRATVGRTALARALVDYYGVHGVYRATCATAEILTSIMTRAEWLDLDCPLDGSHDRLTFADDARQCSSLEDFEGVTAASRIAESVALGVRFANLPLYRLLHVDAGHRRVRGRVGVVPFVEYALTADLLERELTDAIVAGDLAGRLPLRDKQLPSIDAVQDLSGRVCAGGVLALCAIARPYDQVRGSSDYALLVQERSGRVLNAAGRLAVIPKGFHQPLTDFRAETAIGATLQRELEEELFGRHDVDATAGNARPAVAPMHPARWSEPMKWLAEEPARLRMECTGFGLNLVSGNYEFASLVVIDDEEFWRRFGGHIEANWEASGLRLYSSLDGDLVSELITQETWSNEGLFALLQGLRRLREIGGDRVSLPPIEWRLSD</sequence>
<proteinExistence type="predicted"/>